<evidence type="ECO:0000313" key="2">
    <source>
        <dbReference type="EMBL" id="UOP04252.1"/>
    </source>
</evidence>
<name>A0A8T9MVR1_9NEIS</name>
<dbReference type="AlphaFoldDB" id="A0A8T9MVR1"/>
<dbReference type="Proteomes" id="UP000831534">
    <property type="component" value="Chromosome"/>
</dbReference>
<dbReference type="KEGG" id="ckh:LVJ77_07555"/>
<evidence type="ECO:0000256" key="1">
    <source>
        <dbReference type="SAM" id="SignalP"/>
    </source>
</evidence>
<dbReference type="EMBL" id="CP091521">
    <property type="protein sequence ID" value="UOP04252.1"/>
    <property type="molecule type" value="Genomic_DNA"/>
</dbReference>
<organism evidence="2 3">
    <name type="scientific">Conchiformibius kuhniae</name>
    <dbReference type="NCBI Taxonomy" id="211502"/>
    <lineage>
        <taxon>Bacteria</taxon>
        <taxon>Pseudomonadati</taxon>
        <taxon>Pseudomonadota</taxon>
        <taxon>Betaproteobacteria</taxon>
        <taxon>Neisseriales</taxon>
        <taxon>Neisseriaceae</taxon>
        <taxon>Conchiformibius</taxon>
    </lineage>
</organism>
<protein>
    <submittedName>
        <fullName evidence="2">Uncharacterized protein</fullName>
    </submittedName>
</protein>
<proteinExistence type="predicted"/>
<feature type="signal peptide" evidence="1">
    <location>
        <begin position="1"/>
        <end position="23"/>
    </location>
</feature>
<accession>A0A8T9MVR1</accession>
<gene>
    <name evidence="2" type="ORF">LVJ77_07555</name>
</gene>
<keyword evidence="1" id="KW-0732">Signal</keyword>
<sequence>MKSIKNRLFVAVVGALLSASAFAYDKNDEQTIRQDIKKMKQAVKEKNGKVVVDMMPEPVLKEMAKMLDLPVADTKKMLVDMTQSMADFEIKMQADLGKIKVYQSKTGRDYVFVPTVTTVSGVAVKGKLFGVKDQGKWSYMSWQERHKNMVKKAYPDIQKLP</sequence>
<evidence type="ECO:0000313" key="3">
    <source>
        <dbReference type="Proteomes" id="UP000831534"/>
    </source>
</evidence>
<feature type="chain" id="PRO_5035897662" evidence="1">
    <location>
        <begin position="24"/>
        <end position="161"/>
    </location>
</feature>
<reference evidence="2" key="2">
    <citation type="submission" date="2024-09" db="EMBL/GenBank/DDBJ databases">
        <authorList>
            <person name="Veyrier F.J."/>
        </authorList>
    </citation>
    <scope>NUCLEOTIDE SEQUENCE</scope>
    <source>
        <strain evidence="2">17694</strain>
    </source>
</reference>
<keyword evidence="3" id="KW-1185">Reference proteome</keyword>
<reference evidence="2" key="1">
    <citation type="journal article" date="2022" name="Res Sq">
        <title>Evolution of multicellular longitudinally dividing oral cavity symbionts (Neisseriaceae).</title>
        <authorList>
            <person name="Nyongesa S."/>
            <person name="Weber P."/>
            <person name="Bernet E."/>
            <person name="Pullido F."/>
            <person name="Nieckarz M."/>
            <person name="Delaby M."/>
            <person name="Nieves C."/>
            <person name="Viehboeck T."/>
            <person name="Krause N."/>
            <person name="Rivera-Millot A."/>
            <person name="Nakamura A."/>
            <person name="Vischer N."/>
            <person name="VanNieuwenhze M."/>
            <person name="Brun Y."/>
            <person name="Cava F."/>
            <person name="Bulgheresi S."/>
            <person name="Veyrier F."/>
        </authorList>
    </citation>
    <scope>NUCLEOTIDE SEQUENCE</scope>
    <source>
        <strain evidence="2">17694</strain>
    </source>
</reference>
<dbReference type="RefSeq" id="WP_027009796.1">
    <property type="nucleotide sequence ID" value="NZ_CP091521.1"/>
</dbReference>